<dbReference type="InterPro" id="IPR021316">
    <property type="entry name" value="DUF2913"/>
</dbReference>
<protein>
    <recommendedName>
        <fullName evidence="3">DUF2913 family protein</fullName>
    </recommendedName>
</protein>
<proteinExistence type="predicted"/>
<evidence type="ECO:0000313" key="2">
    <source>
        <dbReference type="Proteomes" id="UP000216001"/>
    </source>
</evidence>
<dbReference type="AlphaFoldDB" id="A0A264VM36"/>
<dbReference type="Pfam" id="PF11140">
    <property type="entry name" value="DUF2913"/>
    <property type="match status" value="1"/>
</dbReference>
<reference evidence="1 2" key="1">
    <citation type="submission" date="2017-07" db="EMBL/GenBank/DDBJ databases">
        <title>blaIMP-27 on transferable plasmids in Proteus mirabilis and Providencia rettgeri.</title>
        <authorList>
            <person name="Potter R."/>
        </authorList>
    </citation>
    <scope>NUCLEOTIDE SEQUENCE [LARGE SCALE GENOMIC DNA]</scope>
    <source>
        <strain evidence="1 2">PR1</strain>
    </source>
</reference>
<gene>
    <name evidence="1" type="ORF">CHI95_21780</name>
</gene>
<dbReference type="EMBL" id="NOWC01000037">
    <property type="protein sequence ID" value="OZS72416.1"/>
    <property type="molecule type" value="Genomic_DNA"/>
</dbReference>
<comment type="caution">
    <text evidence="1">The sequence shown here is derived from an EMBL/GenBank/DDBJ whole genome shotgun (WGS) entry which is preliminary data.</text>
</comment>
<accession>A0A264VM36</accession>
<evidence type="ECO:0000313" key="1">
    <source>
        <dbReference type="EMBL" id="OZS72416.1"/>
    </source>
</evidence>
<dbReference type="RefSeq" id="WP_094962935.1">
    <property type="nucleotide sequence ID" value="NZ_NOWC01000037.1"/>
</dbReference>
<organism evidence="1 2">
    <name type="scientific">Providencia rettgeri</name>
    <dbReference type="NCBI Taxonomy" id="587"/>
    <lineage>
        <taxon>Bacteria</taxon>
        <taxon>Pseudomonadati</taxon>
        <taxon>Pseudomonadota</taxon>
        <taxon>Gammaproteobacteria</taxon>
        <taxon>Enterobacterales</taxon>
        <taxon>Morganellaceae</taxon>
        <taxon>Providencia</taxon>
    </lineage>
</organism>
<evidence type="ECO:0008006" key="3">
    <source>
        <dbReference type="Google" id="ProtNLM"/>
    </source>
</evidence>
<name>A0A264VM36_PRORE</name>
<dbReference type="Proteomes" id="UP000216001">
    <property type="component" value="Unassembled WGS sequence"/>
</dbReference>
<sequence>MNQTTKTTLNQMSAHLAWCALTALGIAKKDGRANGNMQEHLFLFEWLKQAMRQKRFSKDVAPDLRWLISQGANHPINAKLKEKLQYLYDSGTGKLTAKNDLYRLTTILGTLSQMSWPYSLLTEAEWQKIDVARLNINTDYLRIRKATLDHGFNNDGTQTSAVEVVLTGRADKVEALLASCCWGLSNTESAQKPFYHLLALAD</sequence>